<dbReference type="OrthoDB" id="7189296at2"/>
<feature type="transmembrane region" description="Helical" evidence="1">
    <location>
        <begin position="28"/>
        <end position="46"/>
    </location>
</feature>
<comment type="caution">
    <text evidence="3">The sequence shown here is derived from an EMBL/GenBank/DDBJ whole genome shotgun (WGS) entry which is preliminary data.</text>
</comment>
<reference evidence="3 4" key="1">
    <citation type="submission" date="2016-09" db="EMBL/GenBank/DDBJ databases">
        <title>Rhizobium sp. nov., a novel species isolated from the rice rhizosphere.</title>
        <authorList>
            <person name="Zhao J."/>
            <person name="Zhang X."/>
        </authorList>
    </citation>
    <scope>NUCLEOTIDE SEQUENCE [LARGE SCALE GENOMIC DNA]</scope>
    <source>
        <strain evidence="3 4">1.7048</strain>
    </source>
</reference>
<evidence type="ECO:0000313" key="4">
    <source>
        <dbReference type="Proteomes" id="UP000186364"/>
    </source>
</evidence>
<organism evidence="3 4">
    <name type="scientific">Xaviernesmea oryzae</name>
    <dbReference type="NCBI Taxonomy" id="464029"/>
    <lineage>
        <taxon>Bacteria</taxon>
        <taxon>Pseudomonadati</taxon>
        <taxon>Pseudomonadota</taxon>
        <taxon>Alphaproteobacteria</taxon>
        <taxon>Hyphomicrobiales</taxon>
        <taxon>Rhizobiaceae</taxon>
        <taxon>Rhizobium/Agrobacterium group</taxon>
        <taxon>Xaviernesmea</taxon>
    </lineage>
</organism>
<name>A0A1Q9B2P5_9HYPH</name>
<dbReference type="EMBL" id="MKIP01000027">
    <property type="protein sequence ID" value="OLP62276.1"/>
    <property type="molecule type" value="Genomic_DNA"/>
</dbReference>
<evidence type="ECO:0000313" key="3">
    <source>
        <dbReference type="EMBL" id="OLP62276.1"/>
    </source>
</evidence>
<evidence type="ECO:0000259" key="2">
    <source>
        <dbReference type="Pfam" id="PF07811"/>
    </source>
</evidence>
<dbReference type="Pfam" id="PF07811">
    <property type="entry name" value="TadE"/>
    <property type="match status" value="1"/>
</dbReference>
<keyword evidence="1" id="KW-1133">Transmembrane helix</keyword>
<keyword evidence="1" id="KW-0472">Membrane</keyword>
<dbReference type="InterPro" id="IPR012495">
    <property type="entry name" value="TadE-like_dom"/>
</dbReference>
<dbReference type="RefSeq" id="WP_075625799.1">
    <property type="nucleotide sequence ID" value="NZ_FOAM01000015.1"/>
</dbReference>
<sequence>MALLARLRRSCGLEALVRLSRERRGSGAVEFAFLAPILILCYLGAFETSVGFGVARKVAHACATVADLLSQSSSVNIATLDSMPTVVKSVMAPYDPANYALKVTGIAVTSSTEGTVKWSRDQSGGTPYRKESTVTIPGDVGTVGSFVVRAELSLPYHLKTIDMIRHEGGAGALTISKTYYFRQRIGSGITCSNCP</sequence>
<dbReference type="Proteomes" id="UP000186364">
    <property type="component" value="Unassembled WGS sequence"/>
</dbReference>
<protein>
    <recommendedName>
        <fullName evidence="2">TadE-like domain-containing protein</fullName>
    </recommendedName>
</protein>
<evidence type="ECO:0000256" key="1">
    <source>
        <dbReference type="SAM" id="Phobius"/>
    </source>
</evidence>
<keyword evidence="1" id="KW-0812">Transmembrane</keyword>
<accession>A0A1Q9B2P5</accession>
<keyword evidence="4" id="KW-1185">Reference proteome</keyword>
<feature type="domain" description="TadE-like" evidence="2">
    <location>
        <begin position="25"/>
        <end position="66"/>
    </location>
</feature>
<dbReference type="AlphaFoldDB" id="A0A1Q9B2P5"/>
<proteinExistence type="predicted"/>
<gene>
    <name evidence="3" type="ORF">BJF93_18860</name>
</gene>